<gene>
    <name evidence="1" type="ORF">LIER_25128</name>
</gene>
<reference evidence="1 2" key="1">
    <citation type="submission" date="2024-01" db="EMBL/GenBank/DDBJ databases">
        <title>The complete chloroplast genome sequence of Lithospermum erythrorhizon: insights into the phylogenetic relationship among Boraginaceae species and the maternal lineages of purple gromwells.</title>
        <authorList>
            <person name="Okada T."/>
            <person name="Watanabe K."/>
        </authorList>
    </citation>
    <scope>NUCLEOTIDE SEQUENCE [LARGE SCALE GENOMIC DNA]</scope>
</reference>
<proteinExistence type="predicted"/>
<evidence type="ECO:0000313" key="2">
    <source>
        <dbReference type="Proteomes" id="UP001454036"/>
    </source>
</evidence>
<keyword evidence="2" id="KW-1185">Reference proteome</keyword>
<organism evidence="1 2">
    <name type="scientific">Lithospermum erythrorhizon</name>
    <name type="common">Purple gromwell</name>
    <name type="synonym">Lithospermum officinale var. erythrorhizon</name>
    <dbReference type="NCBI Taxonomy" id="34254"/>
    <lineage>
        <taxon>Eukaryota</taxon>
        <taxon>Viridiplantae</taxon>
        <taxon>Streptophyta</taxon>
        <taxon>Embryophyta</taxon>
        <taxon>Tracheophyta</taxon>
        <taxon>Spermatophyta</taxon>
        <taxon>Magnoliopsida</taxon>
        <taxon>eudicotyledons</taxon>
        <taxon>Gunneridae</taxon>
        <taxon>Pentapetalae</taxon>
        <taxon>asterids</taxon>
        <taxon>lamiids</taxon>
        <taxon>Boraginales</taxon>
        <taxon>Boraginaceae</taxon>
        <taxon>Boraginoideae</taxon>
        <taxon>Lithospermeae</taxon>
        <taxon>Lithospermum</taxon>
    </lineage>
</organism>
<protein>
    <submittedName>
        <fullName evidence="1">Uncharacterized protein</fullName>
    </submittedName>
</protein>
<dbReference type="AlphaFoldDB" id="A0AAV3R3L7"/>
<dbReference type="EMBL" id="BAABME010007476">
    <property type="protein sequence ID" value="GAA0170984.1"/>
    <property type="molecule type" value="Genomic_DNA"/>
</dbReference>
<comment type="caution">
    <text evidence="1">The sequence shown here is derived from an EMBL/GenBank/DDBJ whole genome shotgun (WGS) entry which is preliminary data.</text>
</comment>
<dbReference type="Proteomes" id="UP001454036">
    <property type="component" value="Unassembled WGS sequence"/>
</dbReference>
<accession>A0AAV3R3L7</accession>
<sequence>MIIESSQQGSEYDEFKINILDEILMIGNDAGDNTCIGYERGKFNNQKVEVKFVAAGGKQQSTTAGATRIYMKRTNRIWYYHYYGKK</sequence>
<evidence type="ECO:0000313" key="1">
    <source>
        <dbReference type="EMBL" id="GAA0170984.1"/>
    </source>
</evidence>
<name>A0AAV3R3L7_LITER</name>